<dbReference type="Proteomes" id="UP001153954">
    <property type="component" value="Unassembled WGS sequence"/>
</dbReference>
<sequence>MGRTKALKRKIGGHSIEDMRRAIELVANGESIRNAAKINNLPYPTVRRYVIKYENDKYTNLTPNYAVNAVFNLVQENVLKQYITECAQVFYGLSAKEVRRLAYQMAMANNLKVPSSWKENKMAGKDWLRSFRGRNCELNLKRPEPCSLARATAFNKHNVDAFFNNLRKAMQRHPFFGNGTRIYNLDETSTSTVQRPQKVLAPKGRSICKVTSGERGVLVTTCCIVSASGQALPPAMVFPRKHFKTHMLHGAPPGTLGLTASSGWMNAEIFVDVIKHFIHHTCASKENPALLILDNHESHMSLEALNIAKSSGVTILTLPPHTTARLQPLDVGLIGPFKTFYNSAIDSWMLRNPGKTITIYQIAECVGQAYLKAMTPVNITNAFKKCGIYPYDDSIFTEEDFLPSSVTNRPEDDKENTDLEDEYCVSPSILMEQPFQESQNILTIDNTSQQSSQASSVEIINNQGLQQYVVQQPQLDENGQEICQKIHDQTVLTEIPSTSKGEGSLITPKMFRAPLKAGPRQTHRRRRALGRSMIATDTPEKEEIAKKKKKPDVKKVKKADLFSRKNMTKILKNTREHDSSSDESFHPSGSSSGGEQFLSDSEEDEILTDEFFPLPRDPKEGDFVIILIESQKKKKYYYVARILEKADDTNYDYYVSYLKLKSKIYHKFVDPIEPDMAGVLTSDIKYMYITCS</sequence>
<evidence type="ECO:0000313" key="3">
    <source>
        <dbReference type="EMBL" id="CAH2105452.1"/>
    </source>
</evidence>
<name>A0AAU9V115_EUPED</name>
<dbReference type="PANTHER" id="PTHR19303:SF71">
    <property type="entry name" value="ZINC FINGER PHD-TYPE DOMAIN-CONTAINING PROTEIN"/>
    <property type="match status" value="1"/>
</dbReference>
<evidence type="ECO:0000313" key="4">
    <source>
        <dbReference type="Proteomes" id="UP001153954"/>
    </source>
</evidence>
<proteinExistence type="predicted"/>
<feature type="compositionally biased region" description="Basic and acidic residues" evidence="1">
    <location>
        <begin position="573"/>
        <end position="585"/>
    </location>
</feature>
<feature type="region of interest" description="Disordered" evidence="1">
    <location>
        <begin position="516"/>
        <end position="558"/>
    </location>
</feature>
<comment type="caution">
    <text evidence="3">The sequence shown here is derived from an EMBL/GenBank/DDBJ whole genome shotgun (WGS) entry which is preliminary data.</text>
</comment>
<dbReference type="AlphaFoldDB" id="A0AAU9V115"/>
<accession>A0AAU9V115</accession>
<dbReference type="GO" id="GO:0003677">
    <property type="term" value="F:DNA binding"/>
    <property type="evidence" value="ECO:0007669"/>
    <property type="project" value="TreeGrafter"/>
</dbReference>
<evidence type="ECO:0000256" key="1">
    <source>
        <dbReference type="SAM" id="MobiDB-lite"/>
    </source>
</evidence>
<organism evidence="3 4">
    <name type="scientific">Euphydryas editha</name>
    <name type="common">Edith's checkerspot</name>
    <dbReference type="NCBI Taxonomy" id="104508"/>
    <lineage>
        <taxon>Eukaryota</taxon>
        <taxon>Metazoa</taxon>
        <taxon>Ecdysozoa</taxon>
        <taxon>Arthropoda</taxon>
        <taxon>Hexapoda</taxon>
        <taxon>Insecta</taxon>
        <taxon>Pterygota</taxon>
        <taxon>Neoptera</taxon>
        <taxon>Endopterygota</taxon>
        <taxon>Lepidoptera</taxon>
        <taxon>Glossata</taxon>
        <taxon>Ditrysia</taxon>
        <taxon>Papilionoidea</taxon>
        <taxon>Nymphalidae</taxon>
        <taxon>Nymphalinae</taxon>
        <taxon>Euphydryas</taxon>
    </lineage>
</organism>
<evidence type="ECO:0000259" key="2">
    <source>
        <dbReference type="Pfam" id="PF03184"/>
    </source>
</evidence>
<dbReference type="Pfam" id="PF03184">
    <property type="entry name" value="DDE_1"/>
    <property type="match status" value="1"/>
</dbReference>
<reference evidence="3" key="1">
    <citation type="submission" date="2022-03" db="EMBL/GenBank/DDBJ databases">
        <authorList>
            <person name="Tunstrom K."/>
        </authorList>
    </citation>
    <scope>NUCLEOTIDE SEQUENCE</scope>
</reference>
<dbReference type="GO" id="GO:0005634">
    <property type="term" value="C:nucleus"/>
    <property type="evidence" value="ECO:0007669"/>
    <property type="project" value="TreeGrafter"/>
</dbReference>
<keyword evidence="4" id="KW-1185">Reference proteome</keyword>
<dbReference type="EMBL" id="CAKOGL010000028">
    <property type="protein sequence ID" value="CAH2105452.1"/>
    <property type="molecule type" value="Genomic_DNA"/>
</dbReference>
<dbReference type="Gene3D" id="3.30.420.10">
    <property type="entry name" value="Ribonuclease H-like superfamily/Ribonuclease H"/>
    <property type="match status" value="1"/>
</dbReference>
<dbReference type="InterPro" id="IPR050863">
    <property type="entry name" value="CenT-Element_Derived"/>
</dbReference>
<feature type="region of interest" description="Disordered" evidence="1">
    <location>
        <begin position="572"/>
        <end position="599"/>
    </location>
</feature>
<dbReference type="InterPro" id="IPR004875">
    <property type="entry name" value="DDE_SF_endonuclease_dom"/>
</dbReference>
<feature type="domain" description="DDE-1" evidence="2">
    <location>
        <begin position="218"/>
        <end position="383"/>
    </location>
</feature>
<protein>
    <recommendedName>
        <fullName evidence="2">DDE-1 domain-containing protein</fullName>
    </recommendedName>
</protein>
<gene>
    <name evidence="3" type="ORF">EEDITHA_LOCUS19705</name>
</gene>
<feature type="compositionally biased region" description="Basic residues" evidence="1">
    <location>
        <begin position="546"/>
        <end position="557"/>
    </location>
</feature>
<dbReference type="PANTHER" id="PTHR19303">
    <property type="entry name" value="TRANSPOSON"/>
    <property type="match status" value="1"/>
</dbReference>
<dbReference type="InterPro" id="IPR036397">
    <property type="entry name" value="RNaseH_sf"/>
</dbReference>